<feature type="chain" id="PRO_5002490885" description="Outer membrane protein beta-barrel domain-containing protein" evidence="1">
    <location>
        <begin position="18"/>
        <end position="211"/>
    </location>
</feature>
<evidence type="ECO:0000313" key="2">
    <source>
        <dbReference type="EMBL" id="KKB61077.1"/>
    </source>
</evidence>
<dbReference type="OrthoDB" id="517121at2"/>
<gene>
    <name evidence="2" type="ORF">WM40_25330</name>
</gene>
<dbReference type="Proteomes" id="UP000033618">
    <property type="component" value="Unassembled WGS sequence"/>
</dbReference>
<organism evidence="2 3">
    <name type="scientific">Robbsia andropogonis</name>
    <dbReference type="NCBI Taxonomy" id="28092"/>
    <lineage>
        <taxon>Bacteria</taxon>
        <taxon>Pseudomonadati</taxon>
        <taxon>Pseudomonadota</taxon>
        <taxon>Betaproteobacteria</taxon>
        <taxon>Burkholderiales</taxon>
        <taxon>Burkholderiaceae</taxon>
        <taxon>Robbsia</taxon>
    </lineage>
</organism>
<dbReference type="Gene3D" id="2.40.160.170">
    <property type="match status" value="1"/>
</dbReference>
<keyword evidence="1" id="KW-0732">Signal</keyword>
<evidence type="ECO:0000256" key="1">
    <source>
        <dbReference type="SAM" id="SignalP"/>
    </source>
</evidence>
<dbReference type="AlphaFoldDB" id="A0A0F5JUU8"/>
<feature type="signal peptide" evidence="1">
    <location>
        <begin position="1"/>
        <end position="17"/>
    </location>
</feature>
<evidence type="ECO:0008006" key="4">
    <source>
        <dbReference type="Google" id="ProtNLM"/>
    </source>
</evidence>
<dbReference type="PATRIC" id="fig|28092.6.peg.5980"/>
<keyword evidence="3" id="KW-1185">Reference proteome</keyword>
<name>A0A0F5JUU8_9BURK</name>
<dbReference type="EMBL" id="LAQU01000077">
    <property type="protein sequence ID" value="KKB61077.1"/>
    <property type="molecule type" value="Genomic_DNA"/>
</dbReference>
<accession>A0A0F5JUU8</accession>
<reference evidence="2 3" key="1">
    <citation type="submission" date="2015-03" db="EMBL/GenBank/DDBJ databases">
        <title>Draft Genome Sequence of Burkholderia andropogonis type strain ICMP2807, isolated from Sorghum bicolor.</title>
        <authorList>
            <person name="Lopes-Santos L."/>
            <person name="Castro D.B."/>
            <person name="Ottoboni L.M."/>
            <person name="Park D."/>
            <person name="Weirc B.S."/>
            <person name="Destefano S.A."/>
        </authorList>
    </citation>
    <scope>NUCLEOTIDE SEQUENCE [LARGE SCALE GENOMIC DNA]</scope>
    <source>
        <strain evidence="2 3">ICMP2807</strain>
    </source>
</reference>
<protein>
    <recommendedName>
        <fullName evidence="4">Outer membrane protein beta-barrel domain-containing protein</fullName>
    </recommendedName>
</protein>
<evidence type="ECO:0000313" key="3">
    <source>
        <dbReference type="Proteomes" id="UP000033618"/>
    </source>
</evidence>
<dbReference type="STRING" id="28092.WM40_25330"/>
<comment type="caution">
    <text evidence="2">The sequence shown here is derived from an EMBL/GenBank/DDBJ whole genome shotgun (WGS) entry which is preliminary data.</text>
</comment>
<sequence length="211" mass="22212">MFIALLVSVFFLPVARAGEIYGQVGTQGGGVGYAVNFNSYIGAHADIDYGALSHSVSSGDTKYKGRLNLIGGGLYMDVFPFQSSSFRFTAGALIGNSYLKGDGESTGGTYRINGQDYAAAGQSVSAKISYPAVRPYLGIGFGHKTEGRRGVNVTADLGVAYGKPRVDYSVSAGLAAQAGAANVQAEEQRISDSVSKYRIYPVVQIGLAYRF</sequence>
<proteinExistence type="predicted"/>